<dbReference type="PROSITE" id="PS50198">
    <property type="entry name" value="PPIC_PPIASE_2"/>
    <property type="match status" value="1"/>
</dbReference>
<dbReference type="RefSeq" id="WP_016184453.1">
    <property type="nucleotide sequence ID" value="NZ_JXKI01000008.1"/>
</dbReference>
<dbReference type="InterPro" id="IPR000297">
    <property type="entry name" value="PPIase_PpiC"/>
</dbReference>
<dbReference type="InterPro" id="IPR023059">
    <property type="entry name" value="Foldase_PrsA"/>
</dbReference>
<evidence type="ECO:0000256" key="9">
    <source>
        <dbReference type="ARBA" id="ARBA00023235"/>
    </source>
</evidence>
<evidence type="ECO:0000256" key="11">
    <source>
        <dbReference type="HAMAP-Rule" id="MF_01145"/>
    </source>
</evidence>
<dbReference type="AlphaFoldDB" id="S0JZ24"/>
<evidence type="ECO:0000313" key="15">
    <source>
        <dbReference type="EMBL" id="EOW83781.1"/>
    </source>
</evidence>
<dbReference type="InterPro" id="IPR050245">
    <property type="entry name" value="PrsA_foldase"/>
</dbReference>
<comment type="subcellular location">
    <subcellularLocation>
        <location evidence="2 11">Cell membrane</location>
        <topology evidence="2 11">Lipid-anchor</topology>
    </subcellularLocation>
</comment>
<protein>
    <recommendedName>
        <fullName evidence="11">Foldase protein PrsA</fullName>
        <ecNumber evidence="11">5.2.1.8</ecNumber>
    </recommendedName>
</protein>
<keyword evidence="7 11" id="KW-0472">Membrane</keyword>
<feature type="signal peptide" evidence="13">
    <location>
        <begin position="1"/>
        <end position="19"/>
    </location>
</feature>
<dbReference type="GO" id="GO:0006457">
    <property type="term" value="P:protein folding"/>
    <property type="evidence" value="ECO:0007669"/>
    <property type="project" value="UniProtKB-UniRule"/>
</dbReference>
<evidence type="ECO:0000256" key="6">
    <source>
        <dbReference type="ARBA" id="ARBA00023110"/>
    </source>
</evidence>
<dbReference type="GO" id="GO:0003755">
    <property type="term" value="F:peptidyl-prolyl cis-trans isomerase activity"/>
    <property type="evidence" value="ECO:0007669"/>
    <property type="project" value="UniProtKB-UniRule"/>
</dbReference>
<dbReference type="Pfam" id="PF00639">
    <property type="entry name" value="Rotamase"/>
    <property type="match status" value="1"/>
</dbReference>
<sequence>MKKKALLATLAAVSVLGLAACSNGSNQTIASMKGQTITVEDFYNEIKSNSTSQSVVRSMIIYDVFTKAYGDKVTDKEVDAKYKEQAKQYGDTFESQLKAAGYTKASFKKTIRQQLALDEGLRAHVKLTDADYKTAWESFHPEVTAQLIQVSTEDEAKTVIADAQKDGADFSKIAKEKSLASSAKKGGEVKFSSTTTDVPSEVKTAAFALKNGEISTTPIAVTDSSTYQTTYYVVKMVKNQAKGNDMDKYKKELKQIAIDNKLNDSTFVTKVIGQELKKANVKIKDKTFADVLTTYMDATKTSSSSSSKKSSSSSSKSESSTSSTEASSSSTEASSSSTSESK</sequence>
<dbReference type="InterPro" id="IPR027304">
    <property type="entry name" value="Trigger_fact/SurA_dom_sf"/>
</dbReference>
<keyword evidence="4 11" id="KW-1003">Cell membrane</keyword>
<dbReference type="InterPro" id="IPR046357">
    <property type="entry name" value="PPIase_dom_sf"/>
</dbReference>
<keyword evidence="8 11" id="KW-0564">Palmitate</keyword>
<evidence type="ECO:0000256" key="3">
    <source>
        <dbReference type="ARBA" id="ARBA00006071"/>
    </source>
</evidence>
<feature type="region of interest" description="Disordered" evidence="12">
    <location>
        <begin position="299"/>
        <end position="342"/>
    </location>
</feature>
<evidence type="ECO:0000256" key="7">
    <source>
        <dbReference type="ARBA" id="ARBA00023136"/>
    </source>
</evidence>
<proteinExistence type="inferred from homology"/>
<keyword evidence="10 11" id="KW-0449">Lipoprotein</keyword>
<evidence type="ECO:0000259" key="14">
    <source>
        <dbReference type="PROSITE" id="PS50198"/>
    </source>
</evidence>
<dbReference type="PROSITE" id="PS51257">
    <property type="entry name" value="PROKAR_LIPOPROTEIN"/>
    <property type="match status" value="1"/>
</dbReference>
<feature type="domain" description="PpiC" evidence="14">
    <location>
        <begin position="140"/>
        <end position="222"/>
    </location>
</feature>
<dbReference type="PANTHER" id="PTHR47245">
    <property type="entry name" value="PEPTIDYLPROLYL ISOMERASE"/>
    <property type="match status" value="1"/>
</dbReference>
<keyword evidence="6 11" id="KW-0697">Rotamase</keyword>
<comment type="similarity">
    <text evidence="3 11">Belongs to the PrsA family.</text>
</comment>
<evidence type="ECO:0000256" key="8">
    <source>
        <dbReference type="ARBA" id="ARBA00023139"/>
    </source>
</evidence>
<organism evidence="15 16">
    <name type="scientific">Enterococcus columbae DSM 7374 = ATCC 51263</name>
    <dbReference type="NCBI Taxonomy" id="1121865"/>
    <lineage>
        <taxon>Bacteria</taxon>
        <taxon>Bacillati</taxon>
        <taxon>Bacillota</taxon>
        <taxon>Bacilli</taxon>
        <taxon>Lactobacillales</taxon>
        <taxon>Enterococcaceae</taxon>
        <taxon>Enterococcus</taxon>
    </lineage>
</organism>
<evidence type="ECO:0000256" key="13">
    <source>
        <dbReference type="SAM" id="SignalP"/>
    </source>
</evidence>
<dbReference type="Proteomes" id="UP000014113">
    <property type="component" value="Unassembled WGS sequence"/>
</dbReference>
<dbReference type="eggNOG" id="COG0760">
    <property type="taxonomic scope" value="Bacteria"/>
</dbReference>
<accession>S0JZ24</accession>
<name>S0JZ24_9ENTE</name>
<comment type="catalytic activity">
    <reaction evidence="1 11">
        <text>[protein]-peptidylproline (omega=180) = [protein]-peptidylproline (omega=0)</text>
        <dbReference type="Rhea" id="RHEA:16237"/>
        <dbReference type="Rhea" id="RHEA-COMP:10747"/>
        <dbReference type="Rhea" id="RHEA-COMP:10748"/>
        <dbReference type="ChEBI" id="CHEBI:83833"/>
        <dbReference type="ChEBI" id="CHEBI:83834"/>
        <dbReference type="EC" id="5.2.1.8"/>
    </reaction>
</comment>
<reference evidence="15 16" key="1">
    <citation type="submission" date="2013-03" db="EMBL/GenBank/DDBJ databases">
        <title>The Genome Sequence of Enterococcus columbae ATCC_51263 (PacBio/Illumina hybrid assembly).</title>
        <authorList>
            <consortium name="The Broad Institute Genomics Platform"/>
            <consortium name="The Broad Institute Genome Sequencing Center for Infectious Disease"/>
            <person name="Earl A."/>
            <person name="Russ C."/>
            <person name="Gilmore M."/>
            <person name="Surin D."/>
            <person name="Walker B."/>
            <person name="Young S."/>
            <person name="Zeng Q."/>
            <person name="Gargeya S."/>
            <person name="Fitzgerald M."/>
            <person name="Haas B."/>
            <person name="Abouelleil A."/>
            <person name="Allen A.W."/>
            <person name="Alvarado L."/>
            <person name="Arachchi H.M."/>
            <person name="Berlin A.M."/>
            <person name="Chapman S.B."/>
            <person name="Gainer-Dewar J."/>
            <person name="Goldberg J."/>
            <person name="Griggs A."/>
            <person name="Gujja S."/>
            <person name="Hansen M."/>
            <person name="Howarth C."/>
            <person name="Imamovic A."/>
            <person name="Ireland A."/>
            <person name="Larimer J."/>
            <person name="McCowan C."/>
            <person name="Murphy C."/>
            <person name="Pearson M."/>
            <person name="Poon T.W."/>
            <person name="Priest M."/>
            <person name="Roberts A."/>
            <person name="Saif S."/>
            <person name="Shea T."/>
            <person name="Sisk P."/>
            <person name="Sykes S."/>
            <person name="Wortman J."/>
            <person name="Nusbaum C."/>
            <person name="Birren B."/>
        </authorList>
    </citation>
    <scope>NUCLEOTIDE SEQUENCE [LARGE SCALE GENOMIC DNA]</scope>
    <source>
        <strain evidence="15 16">ATCC 51263</strain>
    </source>
</reference>
<dbReference type="Gene3D" id="3.10.50.40">
    <property type="match status" value="1"/>
</dbReference>
<dbReference type="InterPro" id="IPR037041">
    <property type="entry name" value="Trigger_fac_C_sf"/>
</dbReference>
<dbReference type="SUPFAM" id="SSF54534">
    <property type="entry name" value="FKBP-like"/>
    <property type="match status" value="1"/>
</dbReference>
<dbReference type="STRING" id="1121865.OMW_02372"/>
<dbReference type="OrthoDB" id="2194386at2"/>
<dbReference type="GO" id="GO:0015031">
    <property type="term" value="P:protein transport"/>
    <property type="evidence" value="ECO:0007669"/>
    <property type="project" value="InterPro"/>
</dbReference>
<keyword evidence="5 11" id="KW-0732">Signal</keyword>
<evidence type="ECO:0000256" key="10">
    <source>
        <dbReference type="ARBA" id="ARBA00023288"/>
    </source>
</evidence>
<keyword evidence="9 11" id="KW-0413">Isomerase</keyword>
<evidence type="ECO:0000256" key="2">
    <source>
        <dbReference type="ARBA" id="ARBA00004193"/>
    </source>
</evidence>
<comment type="caution">
    <text evidence="15">The sequence shown here is derived from an EMBL/GenBank/DDBJ whole genome shotgun (WGS) entry which is preliminary data.</text>
</comment>
<dbReference type="Gene3D" id="1.10.3120.10">
    <property type="entry name" value="Trigger factor, C-terminal domain"/>
    <property type="match status" value="1"/>
</dbReference>
<dbReference type="PANTHER" id="PTHR47245:SF1">
    <property type="entry name" value="FOLDASE PROTEIN PRSA"/>
    <property type="match status" value="1"/>
</dbReference>
<evidence type="ECO:0000256" key="4">
    <source>
        <dbReference type="ARBA" id="ARBA00022475"/>
    </source>
</evidence>
<keyword evidence="16" id="KW-1185">Reference proteome</keyword>
<dbReference type="SUPFAM" id="SSF109998">
    <property type="entry name" value="Triger factor/SurA peptide-binding domain-like"/>
    <property type="match status" value="1"/>
</dbReference>
<dbReference type="HAMAP" id="MF_01145">
    <property type="entry name" value="Foldase_PrsA"/>
    <property type="match status" value="1"/>
</dbReference>
<dbReference type="PATRIC" id="fig|1121865.3.peg.2309"/>
<dbReference type="EC" id="5.2.1.8" evidence="11"/>
<evidence type="ECO:0000256" key="5">
    <source>
        <dbReference type="ARBA" id="ARBA00022729"/>
    </source>
</evidence>
<evidence type="ECO:0000256" key="1">
    <source>
        <dbReference type="ARBA" id="ARBA00000971"/>
    </source>
</evidence>
<evidence type="ECO:0000256" key="12">
    <source>
        <dbReference type="SAM" id="MobiDB-lite"/>
    </source>
</evidence>
<dbReference type="EMBL" id="ASWJ01000007">
    <property type="protein sequence ID" value="EOW83781.1"/>
    <property type="molecule type" value="Genomic_DNA"/>
</dbReference>
<dbReference type="GO" id="GO:0005886">
    <property type="term" value="C:plasma membrane"/>
    <property type="evidence" value="ECO:0007669"/>
    <property type="project" value="UniProtKB-SubCell"/>
</dbReference>
<feature type="chain" id="PRO_5038827257" description="Foldase protein PrsA" evidence="13">
    <location>
        <begin position="20"/>
        <end position="342"/>
    </location>
</feature>
<comment type="function">
    <text evidence="11">Plays a major role in protein secretion by helping the post-translocational extracellular folding of several secreted proteins.</text>
</comment>
<gene>
    <name evidence="11" type="primary">prsA</name>
    <name evidence="15" type="ORF">I568_01583</name>
</gene>
<evidence type="ECO:0000313" key="16">
    <source>
        <dbReference type="Proteomes" id="UP000014113"/>
    </source>
</evidence>